<dbReference type="EC" id="3.1.3.16" evidence="5"/>
<reference evidence="5 6" key="1">
    <citation type="submission" date="2023-11" db="EMBL/GenBank/DDBJ databases">
        <title>Halocaridina rubra genome assembly.</title>
        <authorList>
            <person name="Smith C."/>
        </authorList>
    </citation>
    <scope>NUCLEOTIDE SEQUENCE [LARGE SCALE GENOMIC DNA]</scope>
    <source>
        <strain evidence="5">EP-1</strain>
        <tissue evidence="5">Whole</tissue>
    </source>
</reference>
<dbReference type="PANTHER" id="PTHR13832:SF818">
    <property type="entry name" value="SD03870P"/>
    <property type="match status" value="1"/>
</dbReference>
<dbReference type="EMBL" id="JAXCGZ010016286">
    <property type="protein sequence ID" value="KAK7069480.1"/>
    <property type="molecule type" value="Genomic_DNA"/>
</dbReference>
<dbReference type="InterPro" id="IPR015655">
    <property type="entry name" value="PP2C"/>
</dbReference>
<evidence type="ECO:0000313" key="5">
    <source>
        <dbReference type="EMBL" id="KAK7069480.1"/>
    </source>
</evidence>
<feature type="domain" description="PPM-type phosphatase" evidence="4">
    <location>
        <begin position="87"/>
        <end position="169"/>
    </location>
</feature>
<dbReference type="GO" id="GO:0004722">
    <property type="term" value="F:protein serine/threonine phosphatase activity"/>
    <property type="evidence" value="ECO:0007669"/>
    <property type="project" value="UniProtKB-EC"/>
</dbReference>
<comment type="caution">
    <text evidence="5">The sequence shown here is derived from an EMBL/GenBank/DDBJ whole genome shotgun (WGS) entry which is preliminary data.</text>
</comment>
<dbReference type="InterPro" id="IPR000222">
    <property type="entry name" value="PP2C_BS"/>
</dbReference>
<keyword evidence="3" id="KW-0904">Protein phosphatase</keyword>
<dbReference type="AlphaFoldDB" id="A0AAN8WNP5"/>
<evidence type="ECO:0000259" key="4">
    <source>
        <dbReference type="Pfam" id="PF00481"/>
    </source>
</evidence>
<gene>
    <name evidence="5" type="primary">PPM1E</name>
    <name evidence="5" type="ORF">SK128_024766</name>
</gene>
<dbReference type="Proteomes" id="UP001381693">
    <property type="component" value="Unassembled WGS sequence"/>
</dbReference>
<evidence type="ECO:0000256" key="1">
    <source>
        <dbReference type="ARBA" id="ARBA00022723"/>
    </source>
</evidence>
<dbReference type="Gene3D" id="3.60.40.10">
    <property type="entry name" value="PPM-type phosphatase domain"/>
    <property type="match status" value="1"/>
</dbReference>
<dbReference type="SUPFAM" id="SSF81606">
    <property type="entry name" value="PP2C-like"/>
    <property type="match status" value="1"/>
</dbReference>
<organism evidence="5 6">
    <name type="scientific">Halocaridina rubra</name>
    <name type="common">Hawaiian red shrimp</name>
    <dbReference type="NCBI Taxonomy" id="373956"/>
    <lineage>
        <taxon>Eukaryota</taxon>
        <taxon>Metazoa</taxon>
        <taxon>Ecdysozoa</taxon>
        <taxon>Arthropoda</taxon>
        <taxon>Crustacea</taxon>
        <taxon>Multicrustacea</taxon>
        <taxon>Malacostraca</taxon>
        <taxon>Eumalacostraca</taxon>
        <taxon>Eucarida</taxon>
        <taxon>Decapoda</taxon>
        <taxon>Pleocyemata</taxon>
        <taxon>Caridea</taxon>
        <taxon>Atyoidea</taxon>
        <taxon>Atyidae</taxon>
        <taxon>Halocaridina</taxon>
    </lineage>
</organism>
<dbReference type="InterPro" id="IPR036457">
    <property type="entry name" value="PPM-type-like_dom_sf"/>
</dbReference>
<protein>
    <submittedName>
        <fullName evidence="5">Protein phosphatase 1E</fullName>
        <ecNumber evidence="5">3.1.3.16</ecNumber>
    </submittedName>
</protein>
<sequence length="214" mass="24600">ECPPYVREYVGHRVWTAIRNPGVNGDGTEDEVDAATNTPNTNHNYDAMKLIQEVTGKANDVIRELSSSLTQDEVEKLPRYHPISHFAIKNTRRKMEDRHVIIHDLNTLYGMDYGYPHAYYGVFDGHAGTDAAVYSAAHLHQYMIQNPQYDTNPEAALKHAFHITDTNFIKKVKKEVSWLYLWKPTTVIDILFHDWGKPFITFVLISDIVWAVLD</sequence>
<evidence type="ECO:0000313" key="6">
    <source>
        <dbReference type="Proteomes" id="UP001381693"/>
    </source>
</evidence>
<keyword evidence="6" id="KW-1185">Reference proteome</keyword>
<feature type="non-terminal residue" evidence="5">
    <location>
        <position position="1"/>
    </location>
</feature>
<dbReference type="GO" id="GO:0046872">
    <property type="term" value="F:metal ion binding"/>
    <property type="evidence" value="ECO:0007669"/>
    <property type="project" value="UniProtKB-KW"/>
</dbReference>
<accession>A0AAN8WNP5</accession>
<dbReference type="Pfam" id="PF00481">
    <property type="entry name" value="PP2C"/>
    <property type="match status" value="1"/>
</dbReference>
<keyword evidence="1" id="KW-0479">Metal-binding</keyword>
<evidence type="ECO:0000256" key="3">
    <source>
        <dbReference type="ARBA" id="ARBA00022912"/>
    </source>
</evidence>
<keyword evidence="2 5" id="KW-0378">Hydrolase</keyword>
<evidence type="ECO:0000256" key="2">
    <source>
        <dbReference type="ARBA" id="ARBA00022801"/>
    </source>
</evidence>
<dbReference type="PROSITE" id="PS01032">
    <property type="entry name" value="PPM_1"/>
    <property type="match status" value="1"/>
</dbReference>
<proteinExistence type="predicted"/>
<dbReference type="InterPro" id="IPR001932">
    <property type="entry name" value="PPM-type_phosphatase-like_dom"/>
</dbReference>
<dbReference type="PANTHER" id="PTHR13832">
    <property type="entry name" value="PROTEIN PHOSPHATASE 2C"/>
    <property type="match status" value="1"/>
</dbReference>
<name>A0AAN8WNP5_HALRR</name>